<feature type="compositionally biased region" description="Low complexity" evidence="6">
    <location>
        <begin position="241"/>
        <end position="261"/>
    </location>
</feature>
<sequence length="1222" mass="133331">MIMSNRKKWSTKLGKSPTNSSSSSSSSQNKFRRDGLSSSAHELHASKSLWEASASEAVVRDELSKTLSSSPSTVKRSVLCKAPLTPPPRKVWEWHYRSFLSKSKLNSSSSGSTGNLKKLLSGKGLSSSHHHHPSPSQLPTPPLLQVDDDGMEAEEDGSNHSSSTRSKFRGLSLTPKSKKRIDDSVVISGASLPMPLFQRVSSAPDHKQLTHQMKHHQQEGRDNAVRGGSLFASAFSKHPPHSSSTPTTPSAAATSTPSSAHLFHMIPPNSATNLSKRCKSKSCDDLDSSVRNGHSKNYSSSSNRAGGAMNVMAKSTSAAIISSTQTTASSSVSRETTRTPSSSPLFYHPTTTAVSSSFPTTNYLPKAPSSFSQMMSFQQLHQHQTNNSARDELDVTIKKSKRKAFTEFHNSTSYGGKDSTCSYLGDEKSVSRQNHFGGMVAAMTTGGGGMEQLYGHTLSSSVQAVTQDLEMKGMKGGLSHALKQHSIQSSKTTPSSSPSLSSSSSPHLHLDTVAETSLDTSSTRQPPATAAAKNTCSIGTVVSSTVTNGATNAIITTEEPSSFPLTDPATAAKKKTTNGIIQCILDPLQNEDKNEWCLAKPSSSMDGATDHTLIGPAIFTTCPTHVLSFLTTTSSSSSNEVSSSFIVLGKASVAHLENSKKNGPELNHHWYEHSFFVLWRNYLLEYDISHLPTKNNNDNNNNEEHHDTNTSLSFLQHVRPKGYAHLEGAKVSHLDNSSSSSSSDQKLLLVYHNRHSRSNDIAPPPPSSTTTAAATTTTKTLMMCLSTREERNKWSFLLKDATTLSIDDLYEYDSTEDGIEMGRGRYATIRPAVRKYRDYNQQPTQTNAVAVDHDHGVLWNGATCNAALQNESSFLSNHHLGNHHSSTTTKTASAKATNKSNIKYDCALKIVDKREFWSRVQKGRERADTLVRETAVQATLTAYQIGSSQHHLNHYHQPLNHSNGTTTTTTTSAPSQTKTTRRAPPSTFLRLYNFFETRHNVVLELELLNDGGSTDLFRHVLSKGVLKEKEAARIMRDILISLDKMQHIGIAHRDVKPANILMVEKDDEEEEDSHNDDNEGDHKQKHDAVSVKLADFGMAAFVGSDGLVRGRCGTPGYVAPEVLNAGVNSGYGNKVDIFSAGVTLYVMLCGYEPFYGESDMELIAANREAKVDFPENEWDEVSLEGRDLVERMLQLKPEKRISAADALKHPWIVRRAPPPPTS</sequence>
<dbReference type="EMBL" id="HBGN01005571">
    <property type="protein sequence ID" value="CAD9317203.1"/>
    <property type="molecule type" value="Transcribed_RNA"/>
</dbReference>
<dbReference type="SUPFAM" id="SSF56112">
    <property type="entry name" value="Protein kinase-like (PK-like)"/>
    <property type="match status" value="1"/>
</dbReference>
<dbReference type="InterPro" id="IPR050205">
    <property type="entry name" value="CDPK_Ser/Thr_kinases"/>
</dbReference>
<dbReference type="InterPro" id="IPR008271">
    <property type="entry name" value="Ser/Thr_kinase_AS"/>
</dbReference>
<keyword evidence="1" id="KW-0723">Serine/threonine-protein kinase</keyword>
<keyword evidence="3" id="KW-0547">Nucleotide-binding</keyword>
<dbReference type="PROSITE" id="PS50011">
    <property type="entry name" value="PROTEIN_KINASE_DOM"/>
    <property type="match status" value="1"/>
</dbReference>
<dbReference type="PROSITE" id="PS00108">
    <property type="entry name" value="PROTEIN_KINASE_ST"/>
    <property type="match status" value="1"/>
</dbReference>
<feature type="region of interest" description="Disordered" evidence="6">
    <location>
        <begin position="60"/>
        <end position="89"/>
    </location>
</feature>
<evidence type="ECO:0000256" key="3">
    <source>
        <dbReference type="ARBA" id="ARBA00022741"/>
    </source>
</evidence>
<feature type="compositionally biased region" description="Low complexity" evidence="6">
    <location>
        <begin position="965"/>
        <end position="978"/>
    </location>
</feature>
<dbReference type="InterPro" id="IPR011009">
    <property type="entry name" value="Kinase-like_dom_sf"/>
</dbReference>
<feature type="compositionally biased region" description="Low complexity" evidence="6">
    <location>
        <begin position="103"/>
        <end position="127"/>
    </location>
</feature>
<dbReference type="GO" id="GO:0004674">
    <property type="term" value="F:protein serine/threonine kinase activity"/>
    <property type="evidence" value="ECO:0007669"/>
    <property type="project" value="UniProtKB-KW"/>
</dbReference>
<dbReference type="SMART" id="SM00220">
    <property type="entry name" value="S_TKc"/>
    <property type="match status" value="1"/>
</dbReference>
<feature type="compositionally biased region" description="Low complexity" evidence="6">
    <location>
        <begin position="322"/>
        <end position="344"/>
    </location>
</feature>
<dbReference type="Pfam" id="PF00069">
    <property type="entry name" value="Pkinase"/>
    <property type="match status" value="1"/>
</dbReference>
<organism evidence="8">
    <name type="scientific">Ditylum brightwellii</name>
    <dbReference type="NCBI Taxonomy" id="49249"/>
    <lineage>
        <taxon>Eukaryota</taxon>
        <taxon>Sar</taxon>
        <taxon>Stramenopiles</taxon>
        <taxon>Ochrophyta</taxon>
        <taxon>Bacillariophyta</taxon>
        <taxon>Mediophyceae</taxon>
        <taxon>Lithodesmiophycidae</taxon>
        <taxon>Lithodesmiales</taxon>
        <taxon>Lithodesmiaceae</taxon>
        <taxon>Ditylum</taxon>
    </lineage>
</organism>
<gene>
    <name evidence="8" type="ORF">DBRI1063_LOCUS3611</name>
</gene>
<feature type="domain" description="Protein kinase" evidence="7">
    <location>
        <begin position="815"/>
        <end position="1212"/>
    </location>
</feature>
<feature type="compositionally biased region" description="Basic and acidic residues" evidence="6">
    <location>
        <begin position="1075"/>
        <end position="1085"/>
    </location>
</feature>
<evidence type="ECO:0000256" key="1">
    <source>
        <dbReference type="ARBA" id="ARBA00022527"/>
    </source>
</evidence>
<dbReference type="InterPro" id="IPR000719">
    <property type="entry name" value="Prot_kinase_dom"/>
</dbReference>
<evidence type="ECO:0000256" key="5">
    <source>
        <dbReference type="ARBA" id="ARBA00022840"/>
    </source>
</evidence>
<protein>
    <recommendedName>
        <fullName evidence="7">Protein kinase domain-containing protein</fullName>
    </recommendedName>
</protein>
<feature type="region of interest" description="Disordered" evidence="6">
    <location>
        <begin position="954"/>
        <end position="982"/>
    </location>
</feature>
<feature type="region of interest" description="Disordered" evidence="6">
    <location>
        <begin position="476"/>
        <end position="507"/>
    </location>
</feature>
<feature type="region of interest" description="Disordered" evidence="6">
    <location>
        <begin position="322"/>
        <end position="348"/>
    </location>
</feature>
<feature type="region of interest" description="Disordered" evidence="6">
    <location>
        <begin position="1066"/>
        <end position="1085"/>
    </location>
</feature>
<accession>A0A7S2E614</accession>
<feature type="region of interest" description="Disordered" evidence="6">
    <location>
        <begin position="103"/>
        <end position="176"/>
    </location>
</feature>
<reference evidence="8" key="1">
    <citation type="submission" date="2021-01" db="EMBL/GenBank/DDBJ databases">
        <authorList>
            <person name="Corre E."/>
            <person name="Pelletier E."/>
            <person name="Niang G."/>
            <person name="Scheremetjew M."/>
            <person name="Finn R."/>
            <person name="Kale V."/>
            <person name="Holt S."/>
            <person name="Cochrane G."/>
            <person name="Meng A."/>
            <person name="Brown T."/>
            <person name="Cohen L."/>
        </authorList>
    </citation>
    <scope>NUCLEOTIDE SEQUENCE</scope>
    <source>
        <strain evidence="8">Pop2</strain>
    </source>
</reference>
<feature type="compositionally biased region" description="Acidic residues" evidence="6">
    <location>
        <begin position="146"/>
        <end position="156"/>
    </location>
</feature>
<dbReference type="GO" id="GO:0005524">
    <property type="term" value="F:ATP binding"/>
    <property type="evidence" value="ECO:0007669"/>
    <property type="project" value="UniProtKB-KW"/>
</dbReference>
<feature type="compositionally biased region" description="Polar residues" evidence="6">
    <location>
        <begin position="65"/>
        <end position="75"/>
    </location>
</feature>
<dbReference type="Gene3D" id="1.10.510.10">
    <property type="entry name" value="Transferase(Phosphotransferase) domain 1"/>
    <property type="match status" value="1"/>
</dbReference>
<evidence type="ECO:0000256" key="4">
    <source>
        <dbReference type="ARBA" id="ARBA00022777"/>
    </source>
</evidence>
<evidence type="ECO:0000256" key="6">
    <source>
        <dbReference type="SAM" id="MobiDB-lite"/>
    </source>
</evidence>
<keyword evidence="4" id="KW-0418">Kinase</keyword>
<feature type="region of interest" description="Disordered" evidence="6">
    <location>
        <begin position="1"/>
        <end position="39"/>
    </location>
</feature>
<keyword evidence="2" id="KW-0808">Transferase</keyword>
<evidence type="ECO:0000313" key="8">
    <source>
        <dbReference type="EMBL" id="CAD9317203.1"/>
    </source>
</evidence>
<keyword evidence="5" id="KW-0067">ATP-binding</keyword>
<evidence type="ECO:0000256" key="2">
    <source>
        <dbReference type="ARBA" id="ARBA00022679"/>
    </source>
</evidence>
<dbReference type="PANTHER" id="PTHR24349">
    <property type="entry name" value="SERINE/THREONINE-PROTEIN KINASE"/>
    <property type="match status" value="1"/>
</dbReference>
<feature type="region of interest" description="Disordered" evidence="6">
    <location>
        <begin position="232"/>
        <end position="306"/>
    </location>
</feature>
<evidence type="ECO:0000259" key="7">
    <source>
        <dbReference type="PROSITE" id="PS50011"/>
    </source>
</evidence>
<proteinExistence type="predicted"/>
<feature type="compositionally biased region" description="Low complexity" evidence="6">
    <location>
        <begin position="485"/>
        <end position="507"/>
    </location>
</feature>
<feature type="compositionally biased region" description="Polar residues" evidence="6">
    <location>
        <begin position="290"/>
        <end position="304"/>
    </location>
</feature>
<dbReference type="AlphaFoldDB" id="A0A7S2E614"/>
<feature type="compositionally biased region" description="Basic residues" evidence="6">
    <location>
        <begin position="1"/>
        <end position="10"/>
    </location>
</feature>
<name>A0A7S2E614_9STRA</name>